<dbReference type="InterPro" id="IPR016181">
    <property type="entry name" value="Acyl_CoA_acyltransferase"/>
</dbReference>
<keyword evidence="7 9" id="KW-0012">Acyltransferase</keyword>
<evidence type="ECO:0000256" key="11">
    <source>
        <dbReference type="PIRSR" id="PIRSR038084-2"/>
    </source>
</evidence>
<evidence type="ECO:0000256" key="12">
    <source>
        <dbReference type="PIRSR" id="PIRSR038084-3"/>
    </source>
</evidence>
<dbReference type="GO" id="GO:0042393">
    <property type="term" value="F:histone binding"/>
    <property type="evidence" value="ECO:0007669"/>
    <property type="project" value="InterPro"/>
</dbReference>
<keyword evidence="9" id="KW-0963">Cytoplasm</keyword>
<dbReference type="InterPro" id="IPR013523">
    <property type="entry name" value="Hist_AcTrfase_HAT1_C"/>
</dbReference>
<dbReference type="EMBL" id="KN837118">
    <property type="protein sequence ID" value="KIJ44181.1"/>
    <property type="molecule type" value="Genomic_DNA"/>
</dbReference>
<dbReference type="GO" id="GO:0004402">
    <property type="term" value="F:histone acetyltransferase activity"/>
    <property type="evidence" value="ECO:0007669"/>
    <property type="project" value="UniProtKB-UniRule"/>
</dbReference>
<evidence type="ECO:0000256" key="5">
    <source>
        <dbReference type="ARBA" id="ARBA00022679"/>
    </source>
</evidence>
<reference evidence="15 16" key="1">
    <citation type="submission" date="2014-06" db="EMBL/GenBank/DDBJ databases">
        <title>Evolutionary Origins and Diversification of the Mycorrhizal Mutualists.</title>
        <authorList>
            <consortium name="DOE Joint Genome Institute"/>
            <consortium name="Mycorrhizal Genomics Consortium"/>
            <person name="Kohler A."/>
            <person name="Kuo A."/>
            <person name="Nagy L.G."/>
            <person name="Floudas D."/>
            <person name="Copeland A."/>
            <person name="Barry K.W."/>
            <person name="Cichocki N."/>
            <person name="Veneault-Fourrey C."/>
            <person name="LaButti K."/>
            <person name="Lindquist E.A."/>
            <person name="Lipzen A."/>
            <person name="Lundell T."/>
            <person name="Morin E."/>
            <person name="Murat C."/>
            <person name="Riley R."/>
            <person name="Ohm R."/>
            <person name="Sun H."/>
            <person name="Tunlid A."/>
            <person name="Henrissat B."/>
            <person name="Grigoriev I.V."/>
            <person name="Hibbett D.S."/>
            <person name="Martin F."/>
        </authorList>
    </citation>
    <scope>NUCLEOTIDE SEQUENCE [LARGE SCALE GENOMIC DNA]</scope>
    <source>
        <strain evidence="15 16">SS14</strain>
    </source>
</reference>
<proteinExistence type="inferred from homology"/>
<evidence type="ECO:0000256" key="10">
    <source>
        <dbReference type="PIRSR" id="PIRSR038084-1"/>
    </source>
</evidence>
<keyword evidence="16" id="KW-1185">Reference proteome</keyword>
<evidence type="ECO:0000256" key="2">
    <source>
        <dbReference type="ARBA" id="ARBA00010543"/>
    </source>
</evidence>
<feature type="site" description="Interaction with histone H4 N-terminus" evidence="12">
    <location>
        <position position="206"/>
    </location>
</feature>
<dbReference type="SUPFAM" id="SSF55729">
    <property type="entry name" value="Acyl-CoA N-acyltransferases (Nat)"/>
    <property type="match status" value="1"/>
</dbReference>
<dbReference type="HOGENOM" id="CLU_036024_2_1_1"/>
<dbReference type="OrthoDB" id="10253098at2759"/>
<dbReference type="InterPro" id="IPR017380">
    <property type="entry name" value="Hist_AcTrfase_B-typ_cat-su"/>
</dbReference>
<dbReference type="Gene3D" id="3.90.360.10">
    <property type="entry name" value="Histone acetyl transferase 1 (HAT1), N-terminal domain"/>
    <property type="match status" value="1"/>
</dbReference>
<dbReference type="Pfam" id="PF21184">
    <property type="entry name" value="HAT1_C_fung"/>
    <property type="match status" value="1"/>
</dbReference>
<feature type="region of interest" description="Interaction with histone H4 N-terminus" evidence="11">
    <location>
        <begin position="235"/>
        <end position="237"/>
    </location>
</feature>
<dbReference type="InterPro" id="IPR037113">
    <property type="entry name" value="Hat1_N_sf"/>
</dbReference>
<dbReference type="Gene3D" id="3.40.630.30">
    <property type="match status" value="1"/>
</dbReference>
<accession>A0A0C9VZZ4</accession>
<dbReference type="GO" id="GO:0005634">
    <property type="term" value="C:nucleus"/>
    <property type="evidence" value="ECO:0007669"/>
    <property type="project" value="UniProtKB-SubCell"/>
</dbReference>
<keyword evidence="6 9" id="KW-0539">Nucleus</keyword>
<organism evidence="15 16">
    <name type="scientific">Sphaerobolus stellatus (strain SS14)</name>
    <dbReference type="NCBI Taxonomy" id="990650"/>
    <lineage>
        <taxon>Eukaryota</taxon>
        <taxon>Fungi</taxon>
        <taxon>Dikarya</taxon>
        <taxon>Basidiomycota</taxon>
        <taxon>Agaricomycotina</taxon>
        <taxon>Agaricomycetes</taxon>
        <taxon>Phallomycetidae</taxon>
        <taxon>Geastrales</taxon>
        <taxon>Sphaerobolaceae</taxon>
        <taxon>Sphaerobolus</taxon>
    </lineage>
</organism>
<dbReference type="PANTHER" id="PTHR12046">
    <property type="entry name" value="HISTONE ACETYLTRANSFERASE TYPE B CATALYTIC SUBUNIT"/>
    <property type="match status" value="1"/>
</dbReference>
<dbReference type="AlphaFoldDB" id="A0A0C9VZZ4"/>
<dbReference type="Gene3D" id="1.10.10.390">
    <property type="match status" value="1"/>
</dbReference>
<dbReference type="GO" id="GO:0000781">
    <property type="term" value="C:chromosome, telomeric region"/>
    <property type="evidence" value="ECO:0007669"/>
    <property type="project" value="GOC"/>
</dbReference>
<evidence type="ECO:0000256" key="13">
    <source>
        <dbReference type="SAM" id="MobiDB-lite"/>
    </source>
</evidence>
<comment type="similarity">
    <text evidence="2 9">Belongs to the HAT1 family.</text>
</comment>
<dbReference type="EC" id="2.3.1.48" evidence="3 9"/>
<evidence type="ECO:0000256" key="1">
    <source>
        <dbReference type="ARBA" id="ARBA00004123"/>
    </source>
</evidence>
<evidence type="ECO:0000256" key="8">
    <source>
        <dbReference type="ARBA" id="ARBA00048017"/>
    </source>
</evidence>
<dbReference type="PIRSF" id="PIRSF038084">
    <property type="entry name" value="HAT-B_cat"/>
    <property type="match status" value="1"/>
</dbReference>
<evidence type="ECO:0000256" key="6">
    <source>
        <dbReference type="ARBA" id="ARBA00023242"/>
    </source>
</evidence>
<name>A0A0C9VZZ4_SPHS4</name>
<evidence type="ECO:0000313" key="16">
    <source>
        <dbReference type="Proteomes" id="UP000054279"/>
    </source>
</evidence>
<comment type="subunit">
    <text evidence="9">Component of the HAT-B complex composed of at least HAT1 and HAT2. The HAT-B complex binds to histone H4 tail.</text>
</comment>
<evidence type="ECO:0000256" key="7">
    <source>
        <dbReference type="ARBA" id="ARBA00023315"/>
    </source>
</evidence>
<dbReference type="Proteomes" id="UP000054279">
    <property type="component" value="Unassembled WGS sequence"/>
</dbReference>
<comment type="catalytic activity">
    <reaction evidence="8 9">
        <text>L-lysyl-[protein] + acetyl-CoA = N(6)-acetyl-L-lysyl-[protein] + CoA + H(+)</text>
        <dbReference type="Rhea" id="RHEA:45948"/>
        <dbReference type="Rhea" id="RHEA-COMP:9752"/>
        <dbReference type="Rhea" id="RHEA-COMP:10731"/>
        <dbReference type="ChEBI" id="CHEBI:15378"/>
        <dbReference type="ChEBI" id="CHEBI:29969"/>
        <dbReference type="ChEBI" id="CHEBI:57287"/>
        <dbReference type="ChEBI" id="CHEBI:57288"/>
        <dbReference type="ChEBI" id="CHEBI:61930"/>
        <dbReference type="EC" id="2.3.1.48"/>
    </reaction>
</comment>
<feature type="binding site" evidence="11">
    <location>
        <begin position="258"/>
        <end position="264"/>
    </location>
    <ligand>
        <name>acetyl-CoA</name>
        <dbReference type="ChEBI" id="CHEBI:57288"/>
    </ligand>
</feature>
<comment type="function">
    <text evidence="9">Catalytic component of the histone acetylase B (HAT-B) complex. Has intrinsic substrate specificity that modifies lysine in recognition sequence GXGKXG. Involved in DNA double-strand break repair.</text>
</comment>
<protein>
    <recommendedName>
        <fullName evidence="4 9">Histone acetyltransferase type B catalytic subunit</fullName>
        <ecNumber evidence="3 9">2.3.1.48</ecNumber>
    </recommendedName>
</protein>
<dbReference type="Pfam" id="PF10394">
    <property type="entry name" value="Hat1_N"/>
    <property type="match status" value="1"/>
</dbReference>
<dbReference type="GO" id="GO:0005737">
    <property type="term" value="C:cytoplasm"/>
    <property type="evidence" value="ECO:0007669"/>
    <property type="project" value="UniProtKB-SubCell"/>
</dbReference>
<evidence type="ECO:0000256" key="3">
    <source>
        <dbReference type="ARBA" id="ARBA00013184"/>
    </source>
</evidence>
<gene>
    <name evidence="15" type="ORF">M422DRAFT_60053</name>
</gene>
<evidence type="ECO:0000313" key="15">
    <source>
        <dbReference type="EMBL" id="KIJ44181.1"/>
    </source>
</evidence>
<feature type="domain" description="Histone acetyl transferase HAT1 N-terminal" evidence="14">
    <location>
        <begin position="11"/>
        <end position="194"/>
    </location>
</feature>
<dbReference type="InterPro" id="IPR019467">
    <property type="entry name" value="Hat1_N"/>
</dbReference>
<feature type="region of interest" description="Interaction with histone H4 N-terminus" evidence="11">
    <location>
        <begin position="55"/>
        <end position="57"/>
    </location>
</feature>
<feature type="active site" description="Proton donor/acceptor" evidence="10">
    <location>
        <position position="286"/>
    </location>
</feature>
<feature type="region of interest" description="Disordered" evidence="13">
    <location>
        <begin position="139"/>
        <end position="159"/>
    </location>
</feature>
<comment type="subcellular location">
    <subcellularLocation>
        <location evidence="9">Cytoplasm</location>
    </subcellularLocation>
    <subcellularLocation>
        <location evidence="1 9">Nucleus</location>
    </subcellularLocation>
</comment>
<evidence type="ECO:0000256" key="9">
    <source>
        <dbReference type="PIRNR" id="PIRNR038084"/>
    </source>
</evidence>
<sequence>MTAVPTDAAQWATDSNDALHLSMVRAQEDKDVLGEEERESFEEFHPTFTYPIFGEEEKIYGYRDMRVDLKFASGSLQHYINIQYSAALPKTRDDVEGTLYKFVPSDYLKSESDFLKRVEQDALSFRPLGTKIASYTRRAESAKGKGKGKTRADEPVDEEDEDTVTYEVYHATMATPGFRDYHRRMQIFILLYIEAGSYIQEEDDRWEFVVLYEKRKRKDAARTPVYHFVGYSSLYPFWCWPDHIRLRLSQFVILSPYQRHGHGSDLYNALYRYLLTREDVTELTIEDPAEAFEDLRDKNDLKMLLSNVEFFKEGYGELPAKKGKLGPPADKAWVEHWRLKLKIAKRQFQRLTEMLILRKLNPADTKATRAFRLQVKERLYRFNFDALVQLDKDERLEKLEATYQNVRDGYQQILERVQ</sequence>
<evidence type="ECO:0000256" key="4">
    <source>
        <dbReference type="ARBA" id="ARBA00021268"/>
    </source>
</evidence>
<feature type="binding site" evidence="11">
    <location>
        <begin position="251"/>
        <end position="253"/>
    </location>
    <ligand>
        <name>acetyl-CoA</name>
        <dbReference type="ChEBI" id="CHEBI:57288"/>
    </ligand>
</feature>
<dbReference type="GO" id="GO:0031509">
    <property type="term" value="P:subtelomeric heterochromatin formation"/>
    <property type="evidence" value="ECO:0007669"/>
    <property type="project" value="InterPro"/>
</dbReference>
<keyword evidence="5 9" id="KW-0808">Transferase</keyword>
<evidence type="ECO:0000259" key="14">
    <source>
        <dbReference type="Pfam" id="PF10394"/>
    </source>
</evidence>